<evidence type="ECO:0000256" key="2">
    <source>
        <dbReference type="ARBA" id="ARBA00022553"/>
    </source>
</evidence>
<dbReference type="Pfam" id="PF00017">
    <property type="entry name" value="SH2"/>
    <property type="match status" value="1"/>
</dbReference>
<dbReference type="InterPro" id="IPR016250">
    <property type="entry name" value="Tyr-prot_kinase_Fes/Fps"/>
</dbReference>
<dbReference type="InterPro" id="IPR050198">
    <property type="entry name" value="Non-receptor_tyrosine_kinases"/>
</dbReference>
<feature type="compositionally biased region" description="Polar residues" evidence="16">
    <location>
        <begin position="396"/>
        <end position="427"/>
    </location>
</feature>
<dbReference type="PROSITE" id="PS00107">
    <property type="entry name" value="PROTEIN_KINASE_ATP"/>
    <property type="match status" value="1"/>
</dbReference>
<evidence type="ECO:0000256" key="7">
    <source>
        <dbReference type="ARBA" id="ARBA00023054"/>
    </source>
</evidence>
<dbReference type="InterPro" id="IPR031160">
    <property type="entry name" value="F_BAR_dom"/>
</dbReference>
<dbReference type="InterPro" id="IPR035849">
    <property type="entry name" value="Fes/Fps/Fer_SH2"/>
</dbReference>
<keyword evidence="8" id="KW-0829">Tyrosine-protein kinase</keyword>
<evidence type="ECO:0000256" key="6">
    <source>
        <dbReference type="ARBA" id="ARBA00022840"/>
    </source>
</evidence>
<dbReference type="InterPro" id="IPR000719">
    <property type="entry name" value="Prot_kinase_dom"/>
</dbReference>
<keyword evidence="7 13" id="KW-0175">Coiled coil</keyword>
<accession>A0A067RJR2</accession>
<proteinExistence type="predicted"/>
<keyword evidence="21" id="KW-1185">Reference proteome</keyword>
<dbReference type="Proteomes" id="UP000027135">
    <property type="component" value="Unassembled WGS sequence"/>
</dbReference>
<evidence type="ECO:0000256" key="1">
    <source>
        <dbReference type="ARBA" id="ARBA00011903"/>
    </source>
</evidence>
<feature type="coiled-coil region" evidence="15">
    <location>
        <begin position="352"/>
        <end position="379"/>
    </location>
</feature>
<dbReference type="CDD" id="cd05041">
    <property type="entry name" value="PTKc_Fes_like"/>
    <property type="match status" value="1"/>
</dbReference>
<dbReference type="InterPro" id="IPR027267">
    <property type="entry name" value="AH/BAR_dom_sf"/>
</dbReference>
<dbReference type="PRINTS" id="PR00109">
    <property type="entry name" value="TYRKINASE"/>
</dbReference>
<dbReference type="eggNOG" id="KOG0194">
    <property type="taxonomic scope" value="Eukaryota"/>
</dbReference>
<evidence type="ECO:0000256" key="16">
    <source>
        <dbReference type="SAM" id="MobiDB-lite"/>
    </source>
</evidence>
<name>A0A067RJR2_ZOONE</name>
<evidence type="ECO:0000313" key="20">
    <source>
        <dbReference type="EMBL" id="KDR24086.1"/>
    </source>
</evidence>
<evidence type="ECO:0000259" key="17">
    <source>
        <dbReference type="PROSITE" id="PS50001"/>
    </source>
</evidence>
<protein>
    <recommendedName>
        <fullName evidence="1">non-specific protein-tyrosine kinase</fullName>
        <ecNumber evidence="1">2.7.10.2</ecNumber>
    </recommendedName>
</protein>
<dbReference type="PROSITE" id="PS00109">
    <property type="entry name" value="PROTEIN_KINASE_TYR"/>
    <property type="match status" value="1"/>
</dbReference>
<dbReference type="PIRSF" id="PIRSF000632">
    <property type="entry name" value="TyrPK_fps"/>
    <property type="match status" value="1"/>
</dbReference>
<dbReference type="FunFam" id="1.10.510.10:FF:000212">
    <property type="entry name" value="Tyrosine-protein kinase"/>
    <property type="match status" value="1"/>
</dbReference>
<dbReference type="GO" id="GO:0002009">
    <property type="term" value="P:morphogenesis of an epithelium"/>
    <property type="evidence" value="ECO:0007669"/>
    <property type="project" value="UniProtKB-ARBA"/>
</dbReference>
<feature type="region of interest" description="Disordered" evidence="16">
    <location>
        <begin position="396"/>
        <end position="488"/>
    </location>
</feature>
<organism evidence="20 21">
    <name type="scientific">Zootermopsis nevadensis</name>
    <name type="common">Dampwood termite</name>
    <dbReference type="NCBI Taxonomy" id="136037"/>
    <lineage>
        <taxon>Eukaryota</taxon>
        <taxon>Metazoa</taxon>
        <taxon>Ecdysozoa</taxon>
        <taxon>Arthropoda</taxon>
        <taxon>Hexapoda</taxon>
        <taxon>Insecta</taxon>
        <taxon>Pterygota</taxon>
        <taxon>Neoptera</taxon>
        <taxon>Polyneoptera</taxon>
        <taxon>Dictyoptera</taxon>
        <taxon>Blattodea</taxon>
        <taxon>Blattoidea</taxon>
        <taxon>Termitoidae</taxon>
        <taxon>Termopsidae</taxon>
        <taxon>Zootermopsis</taxon>
    </lineage>
</organism>
<keyword evidence="2" id="KW-0597">Phosphoprotein</keyword>
<feature type="coiled-coil region" evidence="15">
    <location>
        <begin position="77"/>
        <end position="126"/>
    </location>
</feature>
<dbReference type="GO" id="GO:0004715">
    <property type="term" value="F:non-membrane spanning protein tyrosine kinase activity"/>
    <property type="evidence" value="ECO:0007669"/>
    <property type="project" value="UniProtKB-EC"/>
</dbReference>
<reference evidence="20 21" key="1">
    <citation type="journal article" date="2014" name="Nat. Commun.">
        <title>Molecular traces of alternative social organization in a termite genome.</title>
        <authorList>
            <person name="Terrapon N."/>
            <person name="Li C."/>
            <person name="Robertson H.M."/>
            <person name="Ji L."/>
            <person name="Meng X."/>
            <person name="Booth W."/>
            <person name="Chen Z."/>
            <person name="Childers C.P."/>
            <person name="Glastad K.M."/>
            <person name="Gokhale K."/>
            <person name="Gowin J."/>
            <person name="Gronenberg W."/>
            <person name="Hermansen R.A."/>
            <person name="Hu H."/>
            <person name="Hunt B.G."/>
            <person name="Huylmans A.K."/>
            <person name="Khalil S.M."/>
            <person name="Mitchell R.D."/>
            <person name="Munoz-Torres M.C."/>
            <person name="Mustard J.A."/>
            <person name="Pan H."/>
            <person name="Reese J.T."/>
            <person name="Scharf M.E."/>
            <person name="Sun F."/>
            <person name="Vogel H."/>
            <person name="Xiao J."/>
            <person name="Yang W."/>
            <person name="Yang Z."/>
            <person name="Yang Z."/>
            <person name="Zhou J."/>
            <person name="Zhu J."/>
            <person name="Brent C.S."/>
            <person name="Elsik C.G."/>
            <person name="Goodisman M.A."/>
            <person name="Liberles D.A."/>
            <person name="Roe R.M."/>
            <person name="Vargo E.L."/>
            <person name="Vilcinskas A."/>
            <person name="Wang J."/>
            <person name="Bornberg-Bauer E."/>
            <person name="Korb J."/>
            <person name="Zhang G."/>
            <person name="Liebig J."/>
        </authorList>
    </citation>
    <scope>NUCLEOTIDE SEQUENCE [LARGE SCALE GENOMIC DNA]</scope>
    <source>
        <tissue evidence="20">Whole organism</tissue>
    </source>
</reference>
<dbReference type="EMBL" id="KK852427">
    <property type="protein sequence ID" value="KDR24086.1"/>
    <property type="molecule type" value="Genomic_DNA"/>
</dbReference>
<sequence length="897" mass="102294">MGFSSNLQSKAAHEALLCRQDAELRLLDTMRRCLANKVKCDREYAVAITSVALQGQKLERAEDLVGSLVAQAWKNMLEELDNTARLIKHNADSLESKSLDKLNSLYAEKRRARKQYQEEHNRIVAQFTHFTEDVARKKTEYQKYLELYKLMRSRFEEHYIKSGRGGRKLDDVRDKYQKACRKLHLTHNEYVLLLCEAAEYERDFRTVLLPGLLDHQEAVQEAFIISWRTVLEEVAQYTSLCSEKFRDAQSRVETSLEAIKPNQEYKDFTEKNKTAPASPVLFTFDNSLVEDTSGKLLPSQLTVDNLTIEWLRAKLVQLESSVKEVQEKQASHSSHVDLANNKNTHVDMLTRVDHGRRELEELRCREREMQHQVEVIKSALSELGCEEVPPGCDLSIDSSFVDNHTNMGTPNTEQQQGGERSSSTFTLKRQHQQRLVEILRKPFRRLSAPSSPILPPRSAGEGREEEKNTSQTTDDEKVCGGGADDDDYGDRDDAAEITLIPITPDSHSTSNSSSIDGGYTVMSLSAHRPLVDEEWFHGVLPREEVVRLLTHEGDFLVRETTRNDECQTVLSVCWGGHKHFIVQTTAEGHFRFEGPAFPTIQELILHQYQSGLPVTGRSGAVLRKPILRERWELNNDDVVLLDKIGRGNFGDVYKAHLKTGKKEVAVKTCRMTLPDEHKKKFLQEGRILKQYDHPNIVKLIGICVQKQPIMIVMELVPGGSLLTFLRNHAGSLTQKQLLGMCRDAAAGMRYLESKNCIHRDLAARNCLVGYENIVKISDFGMSREEEEYIVSDGMKQIPIKWTAPEALNFGKYTSLCDVWSYGVLAWEIFSHGGTPYSGLSNSKAREKIDTGYRMPAPEGTPDEMYRLMLRCWEYEPENRPHFDQIFLVVDTLYGAHR</sequence>
<dbReference type="SUPFAM" id="SSF56112">
    <property type="entry name" value="Protein kinase-like (PK-like)"/>
    <property type="match status" value="1"/>
</dbReference>
<evidence type="ECO:0000256" key="13">
    <source>
        <dbReference type="PROSITE-ProRule" id="PRU01077"/>
    </source>
</evidence>
<evidence type="ECO:0000256" key="4">
    <source>
        <dbReference type="ARBA" id="ARBA00022741"/>
    </source>
</evidence>
<feature type="active site" description="Proton acceptor" evidence="10">
    <location>
        <position position="760"/>
    </location>
</feature>
<evidence type="ECO:0000256" key="10">
    <source>
        <dbReference type="PIRSR" id="PIRSR000632-1"/>
    </source>
</evidence>
<evidence type="ECO:0000256" key="5">
    <source>
        <dbReference type="ARBA" id="ARBA00022777"/>
    </source>
</evidence>
<dbReference type="InterPro" id="IPR017441">
    <property type="entry name" value="Protein_kinase_ATP_BS"/>
</dbReference>
<dbReference type="GO" id="GO:0005524">
    <property type="term" value="F:ATP binding"/>
    <property type="evidence" value="ECO:0007669"/>
    <property type="project" value="UniProtKB-UniRule"/>
</dbReference>
<dbReference type="Gene3D" id="1.20.1270.60">
    <property type="entry name" value="Arfaptin homology (AH) domain/BAR domain"/>
    <property type="match status" value="1"/>
</dbReference>
<evidence type="ECO:0000256" key="3">
    <source>
        <dbReference type="ARBA" id="ARBA00022679"/>
    </source>
</evidence>
<dbReference type="STRING" id="136037.A0A067RJR2"/>
<dbReference type="FunFam" id="3.30.505.10:FF:000051">
    <property type="entry name" value="Tyrosine-protein kinase"/>
    <property type="match status" value="1"/>
</dbReference>
<dbReference type="InterPro" id="IPR036860">
    <property type="entry name" value="SH2_dom_sf"/>
</dbReference>
<dbReference type="InterPro" id="IPR001060">
    <property type="entry name" value="FCH_dom"/>
</dbReference>
<dbReference type="Pfam" id="PF07714">
    <property type="entry name" value="PK_Tyr_Ser-Thr"/>
    <property type="match status" value="1"/>
</dbReference>
<dbReference type="InterPro" id="IPR000980">
    <property type="entry name" value="SH2"/>
</dbReference>
<dbReference type="Gene3D" id="3.30.200.20">
    <property type="entry name" value="Phosphorylase Kinase, domain 1"/>
    <property type="match status" value="1"/>
</dbReference>
<feature type="domain" description="SH2" evidence="17">
    <location>
        <begin position="535"/>
        <end position="626"/>
    </location>
</feature>
<evidence type="ECO:0000256" key="12">
    <source>
        <dbReference type="PROSITE-ProRule" id="PRU00191"/>
    </source>
</evidence>
<evidence type="ECO:0000256" key="9">
    <source>
        <dbReference type="ARBA" id="ARBA00051245"/>
    </source>
</evidence>
<dbReference type="InterPro" id="IPR008266">
    <property type="entry name" value="Tyr_kinase_AS"/>
</dbReference>
<dbReference type="InParanoid" id="A0A067RJR2"/>
<keyword evidence="3" id="KW-0808">Transferase</keyword>
<gene>
    <name evidence="20" type="ORF">L798_03741</name>
</gene>
<dbReference type="Gene3D" id="3.30.505.10">
    <property type="entry name" value="SH2 domain"/>
    <property type="match status" value="1"/>
</dbReference>
<dbReference type="SUPFAM" id="SSF55550">
    <property type="entry name" value="SH2 domain"/>
    <property type="match status" value="1"/>
</dbReference>
<feature type="binding site" evidence="11">
    <location>
        <begin position="644"/>
        <end position="652"/>
    </location>
    <ligand>
        <name>ATP</name>
        <dbReference type="ChEBI" id="CHEBI:30616"/>
    </ligand>
</feature>
<dbReference type="SUPFAM" id="SSF103657">
    <property type="entry name" value="BAR/IMD domain-like"/>
    <property type="match status" value="1"/>
</dbReference>
<dbReference type="AlphaFoldDB" id="A0A067RJR2"/>
<feature type="domain" description="F-BAR" evidence="19">
    <location>
        <begin position="1"/>
        <end position="264"/>
    </location>
</feature>
<dbReference type="CDD" id="cd07657">
    <property type="entry name" value="F-BAR_Fes_Fer"/>
    <property type="match status" value="1"/>
</dbReference>
<evidence type="ECO:0000256" key="11">
    <source>
        <dbReference type="PIRSR" id="PIRSR000632-2"/>
    </source>
</evidence>
<evidence type="ECO:0000256" key="14">
    <source>
        <dbReference type="PROSITE-ProRule" id="PRU10141"/>
    </source>
</evidence>
<evidence type="ECO:0000259" key="19">
    <source>
        <dbReference type="PROSITE" id="PS51741"/>
    </source>
</evidence>
<evidence type="ECO:0000313" key="21">
    <source>
        <dbReference type="Proteomes" id="UP000027135"/>
    </source>
</evidence>
<evidence type="ECO:0000256" key="8">
    <source>
        <dbReference type="ARBA" id="ARBA00023137"/>
    </source>
</evidence>
<dbReference type="InterPro" id="IPR020635">
    <property type="entry name" value="Tyr_kinase_cat_dom"/>
</dbReference>
<dbReference type="SMART" id="SM00219">
    <property type="entry name" value="TyrKc"/>
    <property type="match status" value="1"/>
</dbReference>
<dbReference type="EC" id="2.7.10.2" evidence="1"/>
<dbReference type="CDD" id="cd10361">
    <property type="entry name" value="SH2_Fps_family"/>
    <property type="match status" value="1"/>
</dbReference>
<dbReference type="InterPro" id="IPR001245">
    <property type="entry name" value="Ser-Thr/Tyr_kinase_cat_dom"/>
</dbReference>
<dbReference type="PROSITE" id="PS50001">
    <property type="entry name" value="SH2"/>
    <property type="match status" value="1"/>
</dbReference>
<keyword evidence="6 11" id="KW-0067">ATP-binding</keyword>
<dbReference type="PANTHER" id="PTHR24418">
    <property type="entry name" value="TYROSINE-PROTEIN KINASE"/>
    <property type="match status" value="1"/>
</dbReference>
<dbReference type="InterPro" id="IPR011009">
    <property type="entry name" value="Kinase-like_dom_sf"/>
</dbReference>
<dbReference type="PROSITE" id="PS51741">
    <property type="entry name" value="F_BAR"/>
    <property type="match status" value="1"/>
</dbReference>
<keyword evidence="5 20" id="KW-0418">Kinase</keyword>
<dbReference type="PROSITE" id="PS50011">
    <property type="entry name" value="PROTEIN_KINASE_DOM"/>
    <property type="match status" value="1"/>
</dbReference>
<dbReference type="SMART" id="SM00055">
    <property type="entry name" value="FCH"/>
    <property type="match status" value="1"/>
</dbReference>
<keyword evidence="12" id="KW-0727">SH2 domain</keyword>
<comment type="catalytic activity">
    <reaction evidence="9">
        <text>L-tyrosyl-[protein] + ATP = O-phospho-L-tyrosyl-[protein] + ADP + H(+)</text>
        <dbReference type="Rhea" id="RHEA:10596"/>
        <dbReference type="Rhea" id="RHEA-COMP:10136"/>
        <dbReference type="Rhea" id="RHEA-COMP:20101"/>
        <dbReference type="ChEBI" id="CHEBI:15378"/>
        <dbReference type="ChEBI" id="CHEBI:30616"/>
        <dbReference type="ChEBI" id="CHEBI:46858"/>
        <dbReference type="ChEBI" id="CHEBI:61978"/>
        <dbReference type="ChEBI" id="CHEBI:456216"/>
        <dbReference type="EC" id="2.7.10.2"/>
    </reaction>
</comment>
<evidence type="ECO:0000259" key="18">
    <source>
        <dbReference type="PROSITE" id="PS50011"/>
    </source>
</evidence>
<dbReference type="FunCoup" id="A0A067RJR2">
    <property type="interactions" value="166"/>
</dbReference>
<keyword evidence="4 11" id="KW-0547">Nucleotide-binding</keyword>
<evidence type="ECO:0000256" key="15">
    <source>
        <dbReference type="SAM" id="Coils"/>
    </source>
</evidence>
<feature type="binding site" evidence="11 14">
    <location>
        <position position="667"/>
    </location>
    <ligand>
        <name>ATP</name>
        <dbReference type="ChEBI" id="CHEBI:30616"/>
    </ligand>
</feature>
<dbReference type="SMART" id="SM00252">
    <property type="entry name" value="SH2"/>
    <property type="match status" value="1"/>
</dbReference>
<dbReference type="OMA" id="QEHYHES"/>
<dbReference type="FunFam" id="3.30.200.20:FF:000089">
    <property type="entry name" value="Tyrosine-protein kinase"/>
    <property type="match status" value="1"/>
</dbReference>
<feature type="compositionally biased region" description="Basic and acidic residues" evidence="16">
    <location>
        <begin position="460"/>
        <end position="478"/>
    </location>
</feature>
<feature type="domain" description="Protein kinase" evidence="18">
    <location>
        <begin position="638"/>
        <end position="897"/>
    </location>
</feature>
<dbReference type="Gene3D" id="1.10.510.10">
    <property type="entry name" value="Transferase(Phosphotransferase) domain 1"/>
    <property type="match status" value="1"/>
</dbReference>